<evidence type="ECO:0000313" key="1">
    <source>
        <dbReference type="EMBL" id="KKM55206.1"/>
    </source>
</evidence>
<accession>A0A0F9LQL6</accession>
<gene>
    <name evidence="1" type="ORF">LCGC14_1552860</name>
</gene>
<organism evidence="1">
    <name type="scientific">marine sediment metagenome</name>
    <dbReference type="NCBI Taxonomy" id="412755"/>
    <lineage>
        <taxon>unclassified sequences</taxon>
        <taxon>metagenomes</taxon>
        <taxon>ecological metagenomes</taxon>
    </lineage>
</organism>
<dbReference type="AlphaFoldDB" id="A0A0F9LQL6"/>
<reference evidence="1" key="1">
    <citation type="journal article" date="2015" name="Nature">
        <title>Complex archaea that bridge the gap between prokaryotes and eukaryotes.</title>
        <authorList>
            <person name="Spang A."/>
            <person name="Saw J.H."/>
            <person name="Jorgensen S.L."/>
            <person name="Zaremba-Niedzwiedzka K."/>
            <person name="Martijn J."/>
            <person name="Lind A.E."/>
            <person name="van Eijk R."/>
            <person name="Schleper C."/>
            <person name="Guy L."/>
            <person name="Ettema T.J."/>
        </authorList>
    </citation>
    <scope>NUCLEOTIDE SEQUENCE</scope>
</reference>
<comment type="caution">
    <text evidence="1">The sequence shown here is derived from an EMBL/GenBank/DDBJ whole genome shotgun (WGS) entry which is preliminary data.</text>
</comment>
<proteinExistence type="predicted"/>
<name>A0A0F9LQL6_9ZZZZ</name>
<dbReference type="EMBL" id="LAZR01011891">
    <property type="protein sequence ID" value="KKM55206.1"/>
    <property type="molecule type" value="Genomic_DNA"/>
</dbReference>
<sequence>MRYLKLFVLLLAAAYLVGCQFPGNILYEDYDTGADKIGLTPQAIARLTKCQGD</sequence>
<protein>
    <submittedName>
        <fullName evidence="1">Uncharacterized protein</fullName>
    </submittedName>
</protein>